<sequence length="285" mass="30369">MQFFHLFSFVVVASYAAALPQPAGLSAKYSNSADANLASGLEARSYQPGLNSQKGSATLTSLKRRYDSKGSDPSPPLAPTPGGSERRLEGAFEIEIGSMLLALGIDRVGDGLADTPENVKAAGTALGGKAGGMVVLYLKRAAHVNEILKEWVETLEVPTLDFIKAGLGDAKYSKVEPAIGKMIVNFLLGNREGLRASRSAISNIVAGSGSNTENVEKINVSFKRVFNAYKEYFEALTPLLAKFPEGKNTHGHLSAGVASLDKFSEKQQKLHDELMQALKAAPSKQ</sequence>
<reference evidence="3 4" key="1">
    <citation type="submission" date="2021-02" db="EMBL/GenBank/DDBJ databases">
        <title>Variation within the Batrachochytrium salamandrivorans European outbreak.</title>
        <authorList>
            <person name="Kelly M."/>
            <person name="Pasmans F."/>
            <person name="Shea T.P."/>
            <person name="Munoz J.F."/>
            <person name="Carranza S."/>
            <person name="Cuomo C.A."/>
            <person name="Martel A."/>
        </authorList>
    </citation>
    <scope>NUCLEOTIDE SEQUENCE [LARGE SCALE GENOMIC DNA]</scope>
    <source>
        <strain evidence="3 4">AMFP18/2</strain>
    </source>
</reference>
<protein>
    <submittedName>
        <fullName evidence="3">Uncharacterized protein</fullName>
    </submittedName>
</protein>
<feature type="chain" id="PRO_5046892571" evidence="2">
    <location>
        <begin position="19"/>
        <end position="285"/>
    </location>
</feature>
<accession>A0ABQ8FBZ4</accession>
<comment type="caution">
    <text evidence="3">The sequence shown here is derived from an EMBL/GenBank/DDBJ whole genome shotgun (WGS) entry which is preliminary data.</text>
</comment>
<keyword evidence="4" id="KW-1185">Reference proteome</keyword>
<name>A0ABQ8FBZ4_9FUNG</name>
<evidence type="ECO:0000313" key="4">
    <source>
        <dbReference type="Proteomes" id="UP001648503"/>
    </source>
</evidence>
<feature type="region of interest" description="Disordered" evidence="1">
    <location>
        <begin position="64"/>
        <end position="85"/>
    </location>
</feature>
<organism evidence="3 4">
    <name type="scientific">Batrachochytrium salamandrivorans</name>
    <dbReference type="NCBI Taxonomy" id="1357716"/>
    <lineage>
        <taxon>Eukaryota</taxon>
        <taxon>Fungi</taxon>
        <taxon>Fungi incertae sedis</taxon>
        <taxon>Chytridiomycota</taxon>
        <taxon>Chytridiomycota incertae sedis</taxon>
        <taxon>Chytridiomycetes</taxon>
        <taxon>Rhizophydiales</taxon>
        <taxon>Rhizophydiales incertae sedis</taxon>
        <taxon>Batrachochytrium</taxon>
    </lineage>
</organism>
<evidence type="ECO:0000256" key="1">
    <source>
        <dbReference type="SAM" id="MobiDB-lite"/>
    </source>
</evidence>
<keyword evidence="2" id="KW-0732">Signal</keyword>
<evidence type="ECO:0000313" key="3">
    <source>
        <dbReference type="EMBL" id="KAH6595551.1"/>
    </source>
</evidence>
<proteinExistence type="predicted"/>
<dbReference type="EMBL" id="JAFCIX010000298">
    <property type="protein sequence ID" value="KAH6595551.1"/>
    <property type="molecule type" value="Genomic_DNA"/>
</dbReference>
<feature type="signal peptide" evidence="2">
    <location>
        <begin position="1"/>
        <end position="18"/>
    </location>
</feature>
<gene>
    <name evidence="3" type="ORF">BASA50_005760</name>
</gene>
<evidence type="ECO:0000256" key="2">
    <source>
        <dbReference type="SAM" id="SignalP"/>
    </source>
</evidence>
<dbReference type="Proteomes" id="UP001648503">
    <property type="component" value="Unassembled WGS sequence"/>
</dbReference>